<dbReference type="EMBL" id="VITV01000003">
    <property type="protein sequence ID" value="TWB77491.1"/>
    <property type="molecule type" value="Genomic_DNA"/>
</dbReference>
<proteinExistence type="predicted"/>
<dbReference type="RefSeq" id="WP_145610098.1">
    <property type="nucleotide sequence ID" value="NZ_JARPAF010000004.1"/>
</dbReference>
<feature type="domain" description="RelA/SpoT" evidence="1">
    <location>
        <begin position="43"/>
        <end position="169"/>
    </location>
</feature>
<dbReference type="Gene3D" id="1.10.287.860">
    <property type="entry name" value="Nucleotidyltransferase"/>
    <property type="match status" value="1"/>
</dbReference>
<dbReference type="Pfam" id="PF04607">
    <property type="entry name" value="RelA_SpoT"/>
    <property type="match status" value="1"/>
</dbReference>
<accession>A0A560K2F1</accession>
<organism evidence="2 3">
    <name type="scientific">Nitrospirillum amazonense</name>
    <dbReference type="NCBI Taxonomy" id="28077"/>
    <lineage>
        <taxon>Bacteria</taxon>
        <taxon>Pseudomonadati</taxon>
        <taxon>Pseudomonadota</taxon>
        <taxon>Alphaproteobacteria</taxon>
        <taxon>Rhodospirillales</taxon>
        <taxon>Azospirillaceae</taxon>
        <taxon>Nitrospirillum</taxon>
    </lineage>
</organism>
<sequence>MYINIEDFIRNNLMNYRRLTPMIISIIEGILRSNDIDFLSVTGRTKTKESIIGKQRRKEYKDFAKKFTDISGVRIITFLNSDVNSIEEIIKRTFEIDKENSLDRAGSLGTDRIGYRSVHYVCTLGEARAGIAEYSSLCDLKFEIQIRTVLQHAWAELAHDRSYKFGATLPPNLERQINLYSGLLELADKGFEEISNSIDSYAKEIAKSSPVELNDKVIDSITFVKFMTNFLTVNKIETKRKIDDESVSTCISELHEYGLNSVADLNSIISDDAIESLKQEIAPKSVIGIIRLLMLFHDIDRYFSRVNFSWGRIHKGTYDTLTRKYEDKKIQSILKDKNVEIVKPE</sequence>
<dbReference type="CDD" id="cd05399">
    <property type="entry name" value="NT_Rel-Spo_like"/>
    <property type="match status" value="1"/>
</dbReference>
<dbReference type="Proteomes" id="UP000320516">
    <property type="component" value="Unassembled WGS sequence"/>
</dbReference>
<evidence type="ECO:0000313" key="2">
    <source>
        <dbReference type="EMBL" id="TWB77491.1"/>
    </source>
</evidence>
<comment type="caution">
    <text evidence="2">The sequence shown here is derived from an EMBL/GenBank/DDBJ whole genome shotgun (WGS) entry which is preliminary data.</text>
</comment>
<dbReference type="GO" id="GO:0016740">
    <property type="term" value="F:transferase activity"/>
    <property type="evidence" value="ECO:0007669"/>
    <property type="project" value="UniProtKB-KW"/>
</dbReference>
<dbReference type="InterPro" id="IPR007685">
    <property type="entry name" value="RelA_SpoT"/>
</dbReference>
<keyword evidence="2" id="KW-0808">Transferase</keyword>
<evidence type="ECO:0000259" key="1">
    <source>
        <dbReference type="SMART" id="SM00954"/>
    </source>
</evidence>
<dbReference type="PANTHER" id="PTHR41773">
    <property type="entry name" value="GTP PYROPHOSPHATASE-RELATED"/>
    <property type="match status" value="1"/>
</dbReference>
<protein>
    <submittedName>
        <fullName evidence="2">PpGpp synthetase/RelA/SpoT-type nucleotidyltransferase</fullName>
    </submittedName>
</protein>
<name>A0A560K2F1_9PROT</name>
<dbReference type="GO" id="GO:0015969">
    <property type="term" value="P:guanosine tetraphosphate metabolic process"/>
    <property type="evidence" value="ECO:0007669"/>
    <property type="project" value="InterPro"/>
</dbReference>
<dbReference type="SMART" id="SM00954">
    <property type="entry name" value="RelA_SpoT"/>
    <property type="match status" value="1"/>
</dbReference>
<dbReference type="InterPro" id="IPR043519">
    <property type="entry name" value="NT_sf"/>
</dbReference>
<dbReference type="AlphaFoldDB" id="A0A560K2F1"/>
<dbReference type="Gene3D" id="3.30.460.10">
    <property type="entry name" value="Beta Polymerase, domain 2"/>
    <property type="match status" value="1"/>
</dbReference>
<gene>
    <name evidence="2" type="ORF">FBZ87_103308</name>
</gene>
<dbReference type="SUPFAM" id="SSF81301">
    <property type="entry name" value="Nucleotidyltransferase"/>
    <property type="match status" value="1"/>
</dbReference>
<dbReference type="PANTHER" id="PTHR41773:SF1">
    <property type="entry name" value="RELA_SPOT DOMAIN-CONTAINING PROTEIN"/>
    <property type="match status" value="1"/>
</dbReference>
<evidence type="ECO:0000313" key="3">
    <source>
        <dbReference type="Proteomes" id="UP000320516"/>
    </source>
</evidence>
<reference evidence="2 3" key="1">
    <citation type="submission" date="2019-06" db="EMBL/GenBank/DDBJ databases">
        <title>Genomic Encyclopedia of Type Strains, Phase IV (KMG-V): Genome sequencing to study the core and pangenomes of soil and plant-associated prokaryotes.</title>
        <authorList>
            <person name="Whitman W."/>
        </authorList>
    </citation>
    <scope>NUCLEOTIDE SEQUENCE [LARGE SCALE GENOMIC DNA]</scope>
    <source>
        <strain evidence="2 3">BR 12005</strain>
    </source>
</reference>